<protein>
    <submittedName>
        <fullName evidence="2">Uncharacterized protein</fullName>
    </submittedName>
</protein>
<feature type="compositionally biased region" description="Basic and acidic residues" evidence="1">
    <location>
        <begin position="197"/>
        <end position="219"/>
    </location>
</feature>
<proteinExistence type="predicted"/>
<evidence type="ECO:0000313" key="3">
    <source>
        <dbReference type="Proteomes" id="UP000252519"/>
    </source>
</evidence>
<evidence type="ECO:0000313" key="2">
    <source>
        <dbReference type="EMBL" id="RCN44638.1"/>
    </source>
</evidence>
<feature type="compositionally biased region" description="Basic and acidic residues" evidence="1">
    <location>
        <begin position="166"/>
        <end position="181"/>
    </location>
</feature>
<name>A0A368GLV3_ANCCA</name>
<evidence type="ECO:0000256" key="1">
    <source>
        <dbReference type="SAM" id="MobiDB-lite"/>
    </source>
</evidence>
<dbReference type="OrthoDB" id="5901807at2759"/>
<reference evidence="2 3" key="1">
    <citation type="submission" date="2014-10" db="EMBL/GenBank/DDBJ databases">
        <title>Draft genome of the hookworm Ancylostoma caninum.</title>
        <authorList>
            <person name="Mitreva M."/>
        </authorList>
    </citation>
    <scope>NUCLEOTIDE SEQUENCE [LARGE SCALE GENOMIC DNA]</scope>
    <source>
        <strain evidence="2 3">Baltimore</strain>
    </source>
</reference>
<organism evidence="2 3">
    <name type="scientific">Ancylostoma caninum</name>
    <name type="common">Dog hookworm</name>
    <dbReference type="NCBI Taxonomy" id="29170"/>
    <lineage>
        <taxon>Eukaryota</taxon>
        <taxon>Metazoa</taxon>
        <taxon>Ecdysozoa</taxon>
        <taxon>Nematoda</taxon>
        <taxon>Chromadorea</taxon>
        <taxon>Rhabditida</taxon>
        <taxon>Rhabditina</taxon>
        <taxon>Rhabditomorpha</taxon>
        <taxon>Strongyloidea</taxon>
        <taxon>Ancylostomatidae</taxon>
        <taxon>Ancylostomatinae</taxon>
        <taxon>Ancylostoma</taxon>
    </lineage>
</organism>
<sequence length="310" mass="35098">MEPFSVRESLSNLYKLQEEAAKSKTKEFKRISTSPCDEKEEKCKKCPTTPCVEKEEKSKKVTASPAKEKEVKSRNVAVSPCKEKEEKSKKIDTTPRQEKEEKSNERQKAEEHHPDEGETQLSLEEAPTQKKTKGKTPPKESDKALMKSSSRPLATDTTANSGTGGNEKKSEGSLPTKDRKALASARLKKLIAGANSRKQELRREDVKKEGKDSIRDSVRSKFKSVRQKFSRLSGKESKREEPKKNSDNSTDTSKRAHFLHTLAPLFLSLTPHRRSAPKVMEKVTQYVEVEYIDRMQPRRIIGVGLKRTPC</sequence>
<feature type="compositionally biased region" description="Polar residues" evidence="1">
    <location>
        <begin position="147"/>
        <end position="161"/>
    </location>
</feature>
<accession>A0A368GLV3</accession>
<dbReference type="AlphaFoldDB" id="A0A368GLV3"/>
<feature type="compositionally biased region" description="Basic and acidic residues" evidence="1">
    <location>
        <begin position="81"/>
        <end position="116"/>
    </location>
</feature>
<gene>
    <name evidence="2" type="ORF">ANCCAN_09388</name>
</gene>
<feature type="compositionally biased region" description="Basic and acidic residues" evidence="1">
    <location>
        <begin position="20"/>
        <end position="44"/>
    </location>
</feature>
<feature type="compositionally biased region" description="Basic residues" evidence="1">
    <location>
        <begin position="220"/>
        <end position="229"/>
    </location>
</feature>
<feature type="compositionally biased region" description="Basic and acidic residues" evidence="1">
    <location>
        <begin position="233"/>
        <end position="246"/>
    </location>
</feature>
<dbReference type="Proteomes" id="UP000252519">
    <property type="component" value="Unassembled WGS sequence"/>
</dbReference>
<keyword evidence="3" id="KW-1185">Reference proteome</keyword>
<dbReference type="EMBL" id="JOJR01000124">
    <property type="protein sequence ID" value="RCN44638.1"/>
    <property type="molecule type" value="Genomic_DNA"/>
</dbReference>
<feature type="region of interest" description="Disordered" evidence="1">
    <location>
        <begin position="20"/>
        <end position="254"/>
    </location>
</feature>
<comment type="caution">
    <text evidence="2">The sequence shown here is derived from an EMBL/GenBank/DDBJ whole genome shotgun (WGS) entry which is preliminary data.</text>
</comment>